<feature type="compositionally biased region" description="Polar residues" evidence="1">
    <location>
        <begin position="60"/>
        <end position="80"/>
    </location>
</feature>
<evidence type="ECO:0000313" key="2">
    <source>
        <dbReference type="EMBL" id="KAF5235121.1"/>
    </source>
</evidence>
<feature type="region of interest" description="Disordered" evidence="1">
    <location>
        <begin position="52"/>
        <end position="181"/>
    </location>
</feature>
<name>A0A8H4YVS1_9HYPO</name>
<reference evidence="2 3" key="1">
    <citation type="journal article" date="2020" name="BMC Genomics">
        <title>Correction to: Identification and distribution of gene clusters required for synthesis of sphingolipid metabolism inhibitors in diverse species of the filamentous fungus Fusarium.</title>
        <authorList>
            <person name="Kim H.S."/>
            <person name="Lohmar J.M."/>
            <person name="Busman M."/>
            <person name="Brown D.W."/>
            <person name="Naumann T.A."/>
            <person name="Divon H.H."/>
            <person name="Lysoe E."/>
            <person name="Uhlig S."/>
            <person name="Proctor R.H."/>
        </authorList>
    </citation>
    <scope>NUCLEOTIDE SEQUENCE [LARGE SCALE GENOMIC DNA]</scope>
    <source>
        <strain evidence="2 3">NRRL 25214</strain>
    </source>
</reference>
<feature type="region of interest" description="Disordered" evidence="1">
    <location>
        <begin position="275"/>
        <end position="302"/>
    </location>
</feature>
<proteinExistence type="predicted"/>
<feature type="compositionally biased region" description="Polar residues" evidence="1">
    <location>
        <begin position="91"/>
        <end position="103"/>
    </location>
</feature>
<dbReference type="AlphaFoldDB" id="A0A8H4YVS1"/>
<comment type="caution">
    <text evidence="2">The sequence shown here is derived from an EMBL/GenBank/DDBJ whole genome shotgun (WGS) entry which is preliminary data.</text>
</comment>
<organism evidence="2 3">
    <name type="scientific">Fusarium anthophilum</name>
    <dbReference type="NCBI Taxonomy" id="48485"/>
    <lineage>
        <taxon>Eukaryota</taxon>
        <taxon>Fungi</taxon>
        <taxon>Dikarya</taxon>
        <taxon>Ascomycota</taxon>
        <taxon>Pezizomycotina</taxon>
        <taxon>Sordariomycetes</taxon>
        <taxon>Hypocreomycetidae</taxon>
        <taxon>Hypocreales</taxon>
        <taxon>Nectriaceae</taxon>
        <taxon>Fusarium</taxon>
        <taxon>Fusarium fujikuroi species complex</taxon>
    </lineage>
</organism>
<gene>
    <name evidence="2" type="ORF">FANTH_11818</name>
</gene>
<evidence type="ECO:0000256" key="1">
    <source>
        <dbReference type="SAM" id="MobiDB-lite"/>
    </source>
</evidence>
<dbReference type="Proteomes" id="UP000573603">
    <property type="component" value="Unassembled WGS sequence"/>
</dbReference>
<keyword evidence="3" id="KW-1185">Reference proteome</keyword>
<accession>A0A8H4YVS1</accession>
<sequence length="302" mass="34241">MKYSSMIEEDPLNSGMNITETFCKSVQMIGILQNALMTWAISQKRFSAAKIAKPAKIRATTQSQAQKQSGRATTDQNTGAHISPQEPLNRPTASSSRSFSNPNRDGYATDCTREPYDFGSSDDAGHPRRRSRNCPSLGLPFSEEIGRPETAVDTGSRSQYFEHHKNGNPSRHRARRSSVSSSKEHPYMFSYQERLTTRANKLFSDLLQLYKFGLELDMIQYDESFMEDLTAIKARFEELSDMSRMDMNRNCNECSDRNRAYVGQNVNASFSKDRRLTETHRHHPEISPSPLTSRPATASIIY</sequence>
<protein>
    <submittedName>
        <fullName evidence="2">Uncharacterized protein</fullName>
    </submittedName>
</protein>
<dbReference type="EMBL" id="JABEVY010000364">
    <property type="protein sequence ID" value="KAF5235121.1"/>
    <property type="molecule type" value="Genomic_DNA"/>
</dbReference>
<evidence type="ECO:0000313" key="3">
    <source>
        <dbReference type="Proteomes" id="UP000573603"/>
    </source>
</evidence>